<evidence type="ECO:0000256" key="2">
    <source>
        <dbReference type="ARBA" id="ARBA00022729"/>
    </source>
</evidence>
<dbReference type="Pfam" id="PF22244">
    <property type="entry name" value="GCE_fung"/>
    <property type="match status" value="1"/>
</dbReference>
<evidence type="ECO:0000256" key="3">
    <source>
        <dbReference type="ARBA" id="ARBA00022801"/>
    </source>
</evidence>
<evidence type="ECO:0000259" key="4">
    <source>
        <dbReference type="Pfam" id="PF22244"/>
    </source>
</evidence>
<comment type="caution">
    <text evidence="5">The sequence shown here is derived from an EMBL/GenBank/DDBJ whole genome shotgun (WGS) entry which is preliminary data.</text>
</comment>
<keyword evidence="2" id="KW-0732">Signal</keyword>
<dbReference type="OrthoDB" id="9809261at2"/>
<evidence type="ECO:0000313" key="6">
    <source>
        <dbReference type="Proteomes" id="UP000239388"/>
    </source>
</evidence>
<dbReference type="AlphaFoldDB" id="A0A2S8FSI9"/>
<accession>A0A2S8FSI9</accession>
<organism evidence="5 6">
    <name type="scientific">Blastopirellula marina</name>
    <dbReference type="NCBI Taxonomy" id="124"/>
    <lineage>
        <taxon>Bacteria</taxon>
        <taxon>Pseudomonadati</taxon>
        <taxon>Planctomycetota</taxon>
        <taxon>Planctomycetia</taxon>
        <taxon>Pirellulales</taxon>
        <taxon>Pirellulaceae</taxon>
        <taxon>Blastopirellula</taxon>
    </lineage>
</organism>
<reference evidence="5 6" key="1">
    <citation type="submission" date="2018-02" db="EMBL/GenBank/DDBJ databases">
        <title>Comparative genomes isolates from brazilian mangrove.</title>
        <authorList>
            <person name="Araujo J.E."/>
            <person name="Taketani R.G."/>
            <person name="Silva M.C.P."/>
            <person name="Loureco M.V."/>
            <person name="Andreote F.D."/>
        </authorList>
    </citation>
    <scope>NUCLEOTIDE SEQUENCE [LARGE SCALE GENOMIC DNA]</scope>
    <source>
        <strain evidence="5 6">NAP PRIS-MGV</strain>
    </source>
</reference>
<name>A0A2S8FSI9_9BACT</name>
<keyword evidence="3" id="KW-0378">Hydrolase</keyword>
<evidence type="ECO:0000256" key="1">
    <source>
        <dbReference type="ARBA" id="ARBA00022487"/>
    </source>
</evidence>
<sequence>MRLSSSLFFALILAMPLYGQDIKVLYDEAELPQFTLPDPLIAKDGTKITTAEAWEKVRRPELLELFETEVYGKAPAPLPISSRLLEEREVFGGKGTLRRVQLFLTGKEDGPQAELLLYLPKSDKPVPVVAALNFKGNHTLSDDPAIPLANAWVRNNAEDGVKNHKASEESRGAAKSRWPIERILDRGYGLATVYYGDIDPDFDDDFQNGIHGAFQKEGEAKPAADEWGSIAGWAFGLSRIADFLQQQDAVDHDRLIVMGHSRLGKTSLWAGATDPRFALVISNNSGCGGAALSRRRFGESVRRINTSFPHWFCDNFLEYNDNEDACPVDQHELIALIAPRPVLICSAEDDRWADPHGEFLSGLYADPVYRLLGTDGLAVDEMPPLDKLIDSRIGYRIRPGKHDVTPSDWEAYLDFADKQLGGK</sequence>
<dbReference type="RefSeq" id="WP_105354980.1">
    <property type="nucleotide sequence ID" value="NZ_PUIB01000016.1"/>
</dbReference>
<dbReference type="InterPro" id="IPR054579">
    <property type="entry name" value="GCE-like_dom"/>
</dbReference>
<keyword evidence="1" id="KW-0719">Serine esterase</keyword>
<dbReference type="InterPro" id="IPR029058">
    <property type="entry name" value="AB_hydrolase_fold"/>
</dbReference>
<dbReference type="Proteomes" id="UP000239388">
    <property type="component" value="Unassembled WGS sequence"/>
</dbReference>
<proteinExistence type="predicted"/>
<dbReference type="SUPFAM" id="SSF53474">
    <property type="entry name" value="alpha/beta-Hydrolases"/>
    <property type="match status" value="1"/>
</dbReference>
<dbReference type="Gene3D" id="3.40.50.1820">
    <property type="entry name" value="alpha/beta hydrolase"/>
    <property type="match status" value="1"/>
</dbReference>
<dbReference type="GO" id="GO:0052689">
    <property type="term" value="F:carboxylic ester hydrolase activity"/>
    <property type="evidence" value="ECO:0007669"/>
    <property type="project" value="UniProtKB-KW"/>
</dbReference>
<gene>
    <name evidence="5" type="ORF">C5Y98_14450</name>
</gene>
<evidence type="ECO:0000313" key="5">
    <source>
        <dbReference type="EMBL" id="PQO35149.1"/>
    </source>
</evidence>
<dbReference type="EMBL" id="PUIB01000016">
    <property type="protein sequence ID" value="PQO35149.1"/>
    <property type="molecule type" value="Genomic_DNA"/>
</dbReference>
<protein>
    <submittedName>
        <fullName evidence="5">Acetylxylan esterase</fullName>
    </submittedName>
</protein>
<feature type="domain" description="4-O-methyl-glucuronoyl methylesterase-like" evidence="4">
    <location>
        <begin position="226"/>
        <end position="373"/>
    </location>
</feature>